<dbReference type="EMBL" id="JBJKTR010000001">
    <property type="protein sequence ID" value="KAL3381669.1"/>
    <property type="molecule type" value="Genomic_DNA"/>
</dbReference>
<dbReference type="Proteomes" id="UP001627284">
    <property type="component" value="Unassembled WGS sequence"/>
</dbReference>
<dbReference type="AlphaFoldDB" id="A0ABD2VLL2"/>
<protein>
    <submittedName>
        <fullName evidence="1">Uncharacterized protein</fullName>
    </submittedName>
</protein>
<comment type="caution">
    <text evidence="1">The sequence shown here is derived from an EMBL/GenBank/DDBJ whole genome shotgun (WGS) entry which is preliminary data.</text>
</comment>
<gene>
    <name evidence="1" type="ORF">AABB24_001669</name>
</gene>
<accession>A0ABD2VLL2</accession>
<name>A0ABD2VLL2_9SOLN</name>
<proteinExistence type="predicted"/>
<keyword evidence="2" id="KW-1185">Reference proteome</keyword>
<organism evidence="1 2">
    <name type="scientific">Solanum stoloniferum</name>
    <dbReference type="NCBI Taxonomy" id="62892"/>
    <lineage>
        <taxon>Eukaryota</taxon>
        <taxon>Viridiplantae</taxon>
        <taxon>Streptophyta</taxon>
        <taxon>Embryophyta</taxon>
        <taxon>Tracheophyta</taxon>
        <taxon>Spermatophyta</taxon>
        <taxon>Magnoliopsida</taxon>
        <taxon>eudicotyledons</taxon>
        <taxon>Gunneridae</taxon>
        <taxon>Pentapetalae</taxon>
        <taxon>asterids</taxon>
        <taxon>lamiids</taxon>
        <taxon>Solanales</taxon>
        <taxon>Solanaceae</taxon>
        <taxon>Solanoideae</taxon>
        <taxon>Solaneae</taxon>
        <taxon>Solanum</taxon>
    </lineage>
</organism>
<reference evidence="1 2" key="1">
    <citation type="submission" date="2024-05" db="EMBL/GenBank/DDBJ databases">
        <title>De novo assembly of an allotetraploid wild potato.</title>
        <authorList>
            <person name="Hosaka A.J."/>
        </authorList>
    </citation>
    <scope>NUCLEOTIDE SEQUENCE [LARGE SCALE GENOMIC DNA]</scope>
    <source>
        <tissue evidence="1">Young leaves</tissue>
    </source>
</reference>
<feature type="non-terminal residue" evidence="1">
    <location>
        <position position="1"/>
    </location>
</feature>
<sequence length="116" mass="13407">HNMYSSTYYPYTFSSSSSSSKDLTRKLRNSTIKSQQIRKAAGVCNYHHHGHSFPPFLGIFSKLPIPPTVASKKAYEFGFQIQNFTRFPLIFQLYIALFDHCLGKIFLLAKIYIFKD</sequence>
<evidence type="ECO:0000313" key="1">
    <source>
        <dbReference type="EMBL" id="KAL3381669.1"/>
    </source>
</evidence>
<evidence type="ECO:0000313" key="2">
    <source>
        <dbReference type="Proteomes" id="UP001627284"/>
    </source>
</evidence>